<protein>
    <submittedName>
        <fullName evidence="1">Uncharacterized protein</fullName>
    </submittedName>
</protein>
<proteinExistence type="predicted"/>
<dbReference type="Proteomes" id="UP000823775">
    <property type="component" value="Unassembled WGS sequence"/>
</dbReference>
<reference evidence="1 2" key="1">
    <citation type="journal article" date="2021" name="BMC Genomics">
        <title>Datura genome reveals duplications of psychoactive alkaloid biosynthetic genes and high mutation rate following tissue culture.</title>
        <authorList>
            <person name="Rajewski A."/>
            <person name="Carter-House D."/>
            <person name="Stajich J."/>
            <person name="Litt A."/>
        </authorList>
    </citation>
    <scope>NUCLEOTIDE SEQUENCE [LARGE SCALE GENOMIC DNA]</scope>
    <source>
        <strain evidence="1">AR-01</strain>
    </source>
</reference>
<evidence type="ECO:0000313" key="2">
    <source>
        <dbReference type="Proteomes" id="UP000823775"/>
    </source>
</evidence>
<gene>
    <name evidence="1" type="ORF">HAX54_042068</name>
</gene>
<organism evidence="1 2">
    <name type="scientific">Datura stramonium</name>
    <name type="common">Jimsonweed</name>
    <name type="synonym">Common thornapple</name>
    <dbReference type="NCBI Taxonomy" id="4076"/>
    <lineage>
        <taxon>Eukaryota</taxon>
        <taxon>Viridiplantae</taxon>
        <taxon>Streptophyta</taxon>
        <taxon>Embryophyta</taxon>
        <taxon>Tracheophyta</taxon>
        <taxon>Spermatophyta</taxon>
        <taxon>Magnoliopsida</taxon>
        <taxon>eudicotyledons</taxon>
        <taxon>Gunneridae</taxon>
        <taxon>Pentapetalae</taxon>
        <taxon>asterids</taxon>
        <taxon>lamiids</taxon>
        <taxon>Solanales</taxon>
        <taxon>Solanaceae</taxon>
        <taxon>Solanoideae</taxon>
        <taxon>Datureae</taxon>
        <taxon>Datura</taxon>
    </lineage>
</organism>
<dbReference type="EMBL" id="JACEIK010006146">
    <property type="protein sequence ID" value="MCE2055152.1"/>
    <property type="molecule type" value="Genomic_DNA"/>
</dbReference>
<keyword evidence="2" id="KW-1185">Reference proteome</keyword>
<sequence>GVGSILPILEVRQLDLLSGSNAVAKDAANDQPLSERIHKKTSVGETNHLEYLVPRGEQEEMRKIPTMSILNEVACATARRQVLPCARNEHMISKLSKVRYKEGIQTEALKVSTQRASEAAKEIYTQRSVVERKTERPKI</sequence>
<feature type="non-terminal residue" evidence="1">
    <location>
        <position position="1"/>
    </location>
</feature>
<evidence type="ECO:0000313" key="1">
    <source>
        <dbReference type="EMBL" id="MCE2055152.1"/>
    </source>
</evidence>
<accession>A0ABS8VZ11</accession>
<comment type="caution">
    <text evidence="1">The sequence shown here is derived from an EMBL/GenBank/DDBJ whole genome shotgun (WGS) entry which is preliminary data.</text>
</comment>
<name>A0ABS8VZ11_DATST</name>